<evidence type="ECO:0000256" key="1">
    <source>
        <dbReference type="ARBA" id="ARBA00022980"/>
    </source>
</evidence>
<dbReference type="PROSITE" id="PS00732">
    <property type="entry name" value="RIBOSOMAL_S16"/>
    <property type="match status" value="1"/>
</dbReference>
<gene>
    <name evidence="4" type="ORF">METZ01_LOCUS210319</name>
</gene>
<dbReference type="EMBL" id="UINC01047779">
    <property type="protein sequence ID" value="SVB57465.1"/>
    <property type="molecule type" value="Genomic_DNA"/>
</dbReference>
<evidence type="ECO:0000313" key="4">
    <source>
        <dbReference type="EMBL" id="SVB57465.1"/>
    </source>
</evidence>
<accession>A0A382F459</accession>
<dbReference type="NCBIfam" id="TIGR00002">
    <property type="entry name" value="S16"/>
    <property type="match status" value="1"/>
</dbReference>
<dbReference type="PANTHER" id="PTHR12919:SF20">
    <property type="entry name" value="SMALL RIBOSOMAL SUBUNIT PROTEIN BS16M"/>
    <property type="match status" value="1"/>
</dbReference>
<dbReference type="Gene3D" id="3.30.1320.10">
    <property type="match status" value="1"/>
</dbReference>
<feature type="region of interest" description="Disordered" evidence="3">
    <location>
        <begin position="113"/>
        <end position="147"/>
    </location>
</feature>
<organism evidence="4">
    <name type="scientific">marine metagenome</name>
    <dbReference type="NCBI Taxonomy" id="408172"/>
    <lineage>
        <taxon>unclassified sequences</taxon>
        <taxon>metagenomes</taxon>
        <taxon>ecological metagenomes</taxon>
    </lineage>
</organism>
<dbReference type="GO" id="GO:0015935">
    <property type="term" value="C:small ribosomal subunit"/>
    <property type="evidence" value="ECO:0007669"/>
    <property type="project" value="TreeGrafter"/>
</dbReference>
<dbReference type="SUPFAM" id="SSF54565">
    <property type="entry name" value="Ribosomal protein S16"/>
    <property type="match status" value="1"/>
</dbReference>
<proteinExistence type="inferred from homology"/>
<name>A0A382F459_9ZZZZ</name>
<dbReference type="AlphaFoldDB" id="A0A382F459"/>
<dbReference type="InterPro" id="IPR020592">
    <property type="entry name" value="Ribosomal_bS16_CS"/>
</dbReference>
<protein>
    <recommendedName>
        <fullName evidence="5">30S ribosomal protein S16</fullName>
    </recommendedName>
</protein>
<evidence type="ECO:0000256" key="2">
    <source>
        <dbReference type="ARBA" id="ARBA00023274"/>
    </source>
</evidence>
<dbReference type="InterPro" id="IPR000307">
    <property type="entry name" value="Ribosomal_bS16"/>
</dbReference>
<dbReference type="HAMAP" id="MF_00385">
    <property type="entry name" value="Ribosomal_bS16"/>
    <property type="match status" value="1"/>
</dbReference>
<dbReference type="GO" id="GO:0003735">
    <property type="term" value="F:structural constituent of ribosome"/>
    <property type="evidence" value="ECO:0007669"/>
    <property type="project" value="InterPro"/>
</dbReference>
<keyword evidence="1" id="KW-0689">Ribosomal protein</keyword>
<dbReference type="PANTHER" id="PTHR12919">
    <property type="entry name" value="30S RIBOSOMAL PROTEIN S16"/>
    <property type="match status" value="1"/>
</dbReference>
<feature type="non-terminal residue" evidence="4">
    <location>
        <position position="147"/>
    </location>
</feature>
<dbReference type="InterPro" id="IPR023803">
    <property type="entry name" value="Ribosomal_bS16_dom_sf"/>
</dbReference>
<sequence length="147" mass="16232">MPVRIRLSRMGAKKRPFYRIVVADSRRSRDGKFIDQVGTYNPMLNKDNPERVKIDVEKAKEWISKGAQPSDRVKLFLSSMGVGEKPIITEKTKKHLPKKKTLEKLAAAKKAKEVAKAEDAKPAAAEAPVEEVAKAEDAKPAAAEAPV</sequence>
<dbReference type="GO" id="GO:0006412">
    <property type="term" value="P:translation"/>
    <property type="evidence" value="ECO:0007669"/>
    <property type="project" value="InterPro"/>
</dbReference>
<evidence type="ECO:0008006" key="5">
    <source>
        <dbReference type="Google" id="ProtNLM"/>
    </source>
</evidence>
<reference evidence="4" key="1">
    <citation type="submission" date="2018-05" db="EMBL/GenBank/DDBJ databases">
        <authorList>
            <person name="Lanie J.A."/>
            <person name="Ng W.-L."/>
            <person name="Kazmierczak K.M."/>
            <person name="Andrzejewski T.M."/>
            <person name="Davidsen T.M."/>
            <person name="Wayne K.J."/>
            <person name="Tettelin H."/>
            <person name="Glass J.I."/>
            <person name="Rusch D."/>
            <person name="Podicherti R."/>
            <person name="Tsui H.-C.T."/>
            <person name="Winkler M.E."/>
        </authorList>
    </citation>
    <scope>NUCLEOTIDE SEQUENCE</scope>
</reference>
<dbReference type="Pfam" id="PF00886">
    <property type="entry name" value="Ribosomal_S16"/>
    <property type="match status" value="1"/>
</dbReference>
<evidence type="ECO:0000256" key="3">
    <source>
        <dbReference type="SAM" id="MobiDB-lite"/>
    </source>
</evidence>
<dbReference type="GO" id="GO:0005737">
    <property type="term" value="C:cytoplasm"/>
    <property type="evidence" value="ECO:0007669"/>
    <property type="project" value="UniProtKB-ARBA"/>
</dbReference>
<keyword evidence="2" id="KW-0687">Ribonucleoprotein</keyword>